<organism evidence="1 2">
    <name type="scientific">Candidatus Magasanikbacteria bacterium RIFCSPLOWO2_02_FULL_44_11</name>
    <dbReference type="NCBI Taxonomy" id="1798689"/>
    <lineage>
        <taxon>Bacteria</taxon>
        <taxon>Candidatus Magasanikiibacteriota</taxon>
    </lineage>
</organism>
<dbReference type="AlphaFoldDB" id="A0A1F6NAE2"/>
<proteinExistence type="predicted"/>
<comment type="caution">
    <text evidence="1">The sequence shown here is derived from an EMBL/GenBank/DDBJ whole genome shotgun (WGS) entry which is preliminary data.</text>
</comment>
<accession>A0A1F6NAE2</accession>
<dbReference type="EMBL" id="MFQK01000025">
    <property type="protein sequence ID" value="OGH80849.1"/>
    <property type="molecule type" value="Genomic_DNA"/>
</dbReference>
<evidence type="ECO:0000313" key="2">
    <source>
        <dbReference type="Proteomes" id="UP000178726"/>
    </source>
</evidence>
<reference evidence="1 2" key="1">
    <citation type="journal article" date="2016" name="Nat. Commun.">
        <title>Thousands of microbial genomes shed light on interconnected biogeochemical processes in an aquifer system.</title>
        <authorList>
            <person name="Anantharaman K."/>
            <person name="Brown C.T."/>
            <person name="Hug L.A."/>
            <person name="Sharon I."/>
            <person name="Castelle C.J."/>
            <person name="Probst A.J."/>
            <person name="Thomas B.C."/>
            <person name="Singh A."/>
            <person name="Wilkins M.J."/>
            <person name="Karaoz U."/>
            <person name="Brodie E.L."/>
            <person name="Williams K.H."/>
            <person name="Hubbard S.S."/>
            <person name="Banfield J.F."/>
        </authorList>
    </citation>
    <scope>NUCLEOTIDE SEQUENCE [LARGE SCALE GENOMIC DNA]</scope>
</reference>
<evidence type="ECO:0000313" key="1">
    <source>
        <dbReference type="EMBL" id="OGH80849.1"/>
    </source>
</evidence>
<gene>
    <name evidence="1" type="ORF">A3I29_03765</name>
</gene>
<dbReference type="STRING" id="1798689.A3I29_03765"/>
<protein>
    <submittedName>
        <fullName evidence="1">Uncharacterized protein</fullName>
    </submittedName>
</protein>
<sequence length="89" mass="10269">MKKVATEKADLFSSYLTSLGDDTLQQFGNSRERAEFQIKLYSTIGKLLQGKFSTGILFDVQKKVFPYEQPFYNKLRSEQPLPMIRANNI</sequence>
<dbReference type="Proteomes" id="UP000178726">
    <property type="component" value="Unassembled WGS sequence"/>
</dbReference>
<name>A0A1F6NAE2_9BACT</name>